<dbReference type="NCBIfam" id="TIGR04056">
    <property type="entry name" value="OMP_RagA_SusC"/>
    <property type="match status" value="1"/>
</dbReference>
<keyword evidence="4 8" id="KW-0812">Transmembrane</keyword>
<dbReference type="InterPro" id="IPR036942">
    <property type="entry name" value="Beta-barrel_TonB_sf"/>
</dbReference>
<evidence type="ECO:0000256" key="8">
    <source>
        <dbReference type="PROSITE-ProRule" id="PRU01360"/>
    </source>
</evidence>
<accession>A0A1S1YYB0</accession>
<dbReference type="Pfam" id="PF07715">
    <property type="entry name" value="Plug"/>
    <property type="match status" value="1"/>
</dbReference>
<dbReference type="OrthoDB" id="9768177at2"/>
<feature type="domain" description="TonB-dependent receptor plug" evidence="12">
    <location>
        <begin position="124"/>
        <end position="239"/>
    </location>
</feature>
<dbReference type="STRING" id="915059.NH26_06350"/>
<dbReference type="SUPFAM" id="SSF56935">
    <property type="entry name" value="Porins"/>
    <property type="match status" value="1"/>
</dbReference>
<dbReference type="GO" id="GO:0009279">
    <property type="term" value="C:cell outer membrane"/>
    <property type="evidence" value="ECO:0007669"/>
    <property type="project" value="UniProtKB-SubCell"/>
</dbReference>
<comment type="similarity">
    <text evidence="8 9">Belongs to the TonB-dependent receptor family.</text>
</comment>
<evidence type="ECO:0000313" key="14">
    <source>
        <dbReference type="Proteomes" id="UP000179797"/>
    </source>
</evidence>
<evidence type="ECO:0000313" key="13">
    <source>
        <dbReference type="EMBL" id="OHX65999.1"/>
    </source>
</evidence>
<evidence type="ECO:0000256" key="3">
    <source>
        <dbReference type="ARBA" id="ARBA00022452"/>
    </source>
</evidence>
<gene>
    <name evidence="13" type="ORF">NH26_06350</name>
</gene>
<dbReference type="SUPFAM" id="SSF49464">
    <property type="entry name" value="Carboxypeptidase regulatory domain-like"/>
    <property type="match status" value="1"/>
</dbReference>
<keyword evidence="14" id="KW-1185">Reference proteome</keyword>
<dbReference type="Gene3D" id="2.40.170.20">
    <property type="entry name" value="TonB-dependent receptor, beta-barrel domain"/>
    <property type="match status" value="1"/>
</dbReference>
<comment type="subcellular location">
    <subcellularLocation>
        <location evidence="1 8">Cell outer membrane</location>
        <topology evidence="1 8">Multi-pass membrane protein</topology>
    </subcellularLocation>
</comment>
<evidence type="ECO:0000259" key="12">
    <source>
        <dbReference type="Pfam" id="PF07715"/>
    </source>
</evidence>
<dbReference type="InterPro" id="IPR023996">
    <property type="entry name" value="TonB-dep_OMP_SusC/RagA"/>
</dbReference>
<dbReference type="FunFam" id="2.60.40.1120:FF:000003">
    <property type="entry name" value="Outer membrane protein Omp121"/>
    <property type="match status" value="1"/>
</dbReference>
<dbReference type="FunFam" id="2.170.130.10:FF:000008">
    <property type="entry name" value="SusC/RagA family TonB-linked outer membrane protein"/>
    <property type="match status" value="1"/>
</dbReference>
<evidence type="ECO:0000256" key="9">
    <source>
        <dbReference type="RuleBase" id="RU003357"/>
    </source>
</evidence>
<dbReference type="Proteomes" id="UP000179797">
    <property type="component" value="Unassembled WGS sequence"/>
</dbReference>
<dbReference type="InterPro" id="IPR039426">
    <property type="entry name" value="TonB-dep_rcpt-like"/>
</dbReference>
<dbReference type="InterPro" id="IPR008969">
    <property type="entry name" value="CarboxyPept-like_regulatory"/>
</dbReference>
<dbReference type="Pfam" id="PF00593">
    <property type="entry name" value="TonB_dep_Rec_b-barrel"/>
    <property type="match status" value="1"/>
</dbReference>
<evidence type="ECO:0000256" key="10">
    <source>
        <dbReference type="SAM" id="SignalP"/>
    </source>
</evidence>
<dbReference type="InterPro" id="IPR000531">
    <property type="entry name" value="Beta-barrel_TonB"/>
</dbReference>
<evidence type="ECO:0000259" key="11">
    <source>
        <dbReference type="Pfam" id="PF00593"/>
    </source>
</evidence>
<dbReference type="InterPro" id="IPR012910">
    <property type="entry name" value="Plug_dom"/>
</dbReference>
<dbReference type="NCBIfam" id="TIGR04057">
    <property type="entry name" value="SusC_RagA_signa"/>
    <property type="match status" value="1"/>
</dbReference>
<evidence type="ECO:0000256" key="6">
    <source>
        <dbReference type="ARBA" id="ARBA00023136"/>
    </source>
</evidence>
<keyword evidence="10" id="KW-0732">Signal</keyword>
<organism evidence="13 14">
    <name type="scientific">Flammeovirga pacifica</name>
    <dbReference type="NCBI Taxonomy" id="915059"/>
    <lineage>
        <taxon>Bacteria</taxon>
        <taxon>Pseudomonadati</taxon>
        <taxon>Bacteroidota</taxon>
        <taxon>Cytophagia</taxon>
        <taxon>Cytophagales</taxon>
        <taxon>Flammeovirgaceae</taxon>
        <taxon>Flammeovirga</taxon>
    </lineage>
</organism>
<evidence type="ECO:0000256" key="1">
    <source>
        <dbReference type="ARBA" id="ARBA00004571"/>
    </source>
</evidence>
<feature type="signal peptide" evidence="10">
    <location>
        <begin position="1"/>
        <end position="30"/>
    </location>
</feature>
<dbReference type="InterPro" id="IPR023997">
    <property type="entry name" value="TonB-dep_OMP_SusC/RagA_CS"/>
</dbReference>
<reference evidence="13 14" key="1">
    <citation type="journal article" date="2012" name="Int. J. Syst. Evol. Microbiol.">
        <title>Flammeovirga pacifica sp. nov., isolated from deep-sea sediment.</title>
        <authorList>
            <person name="Xu H."/>
            <person name="Fu Y."/>
            <person name="Yang N."/>
            <person name="Ding Z."/>
            <person name="Lai Q."/>
            <person name="Zeng R."/>
        </authorList>
    </citation>
    <scope>NUCLEOTIDE SEQUENCE [LARGE SCALE GENOMIC DNA]</scope>
    <source>
        <strain evidence="14">DSM 24597 / LMG 26175 / WPAGA1</strain>
    </source>
</reference>
<keyword evidence="5 9" id="KW-0798">TonB box</keyword>
<protein>
    <recommendedName>
        <fullName evidence="15">SusC/RagA family TonB-linked outer membrane protein</fullName>
    </recommendedName>
</protein>
<feature type="chain" id="PRO_5010254972" description="SusC/RagA family TonB-linked outer membrane protein" evidence="10">
    <location>
        <begin position="31"/>
        <end position="1003"/>
    </location>
</feature>
<keyword evidence="7 8" id="KW-0998">Cell outer membrane</keyword>
<comment type="caution">
    <text evidence="13">The sequence shown here is derived from an EMBL/GenBank/DDBJ whole genome shotgun (WGS) entry which is preliminary data.</text>
</comment>
<feature type="domain" description="TonB-dependent receptor-like beta-barrel" evidence="11">
    <location>
        <begin position="398"/>
        <end position="966"/>
    </location>
</feature>
<dbReference type="Pfam" id="PF13715">
    <property type="entry name" value="CarbopepD_reg_2"/>
    <property type="match status" value="1"/>
</dbReference>
<dbReference type="PROSITE" id="PS52016">
    <property type="entry name" value="TONB_DEPENDENT_REC_3"/>
    <property type="match status" value="1"/>
</dbReference>
<keyword evidence="2 8" id="KW-0813">Transport</keyword>
<keyword evidence="3 8" id="KW-1134">Transmembrane beta strand</keyword>
<sequence>MIKRLLFTNRLFVCALLFASLFLLGNNAYAQQKTVKGTVVDEQGGPLPGVAVIIFGTTQGTTTDFDGKFMLDLPSDSEFLEFSYIGYQKKKVEIGTTNDFNINMEVDAEQLEEVLIIGYGSTTKKDATGSVEQINSDGFNKGTINSPQGLLQGKVAGVQITTGGGAPGSGSTIRIRGGSSLNASNDPLIVIDGVPVDNDGVSGMRNPLNAINPADIESMTVLKDASATAIYGSRASNGVIIITTKKGSSDASTINVNYNGSVSVNTLNDQIDVLSANQYRDIMSGRPGEHLLGDANTDWQNEVYKTSVSTDHNLGVSGNVNGWLPYRASVGYTLDNGTLQGSSMDRTTLNLNLSPKFLDDHLSVNASVKGMFVNNKFGNTGAIGSAVSYDPTQSVYDSRYPQYGGYHTWTNSDDPLSGRSVNAPSNPMAMINQNSNTSNVNRSIGNAQADYKVHGFEDLTFKVNAGYDYSSSKGGIYEGVETSWNENNGPAGSDEKGGYVSDYTQNKRNELLDVYAQYNKQIGKHKFDVMGGYSWQHFYEEGTTVESNAYGYETKNQTWATEYYLMSFFGRANYTFNNKYMATVTLRQDGTSRFSSNNRWGTFPSLALAWKINEEPWMQSATFLSDLKLRAGVGVTGQQSIGTGNYPYMPTYTVGDDNSKYGFYNPATGQWEYINTIRPEGYDENIKWEETTTYNAGLDFGFFNDRLTGSAEAYYRVTNDLLNVIPVPAGSNLTNMLLTNVGSMENKGVELALNAKLIQRQDFHWDFGVNMTWNDSKITKLTSVDDPNYEGVKVGGIAGGTGETIQIHRVGHTPYSFLVYEQIYDDAGKPIEGAYVDRNGDGVIDEKDKYIAGDPMANLYFGFTTRIVYKNWEFSLAGRAQFGAQVYNNVDSNNSAYDQLYVSANNNTNNVTTDIYNTGFQTRQLHSDYYIQDANFLRIDNIMVGYNFNNFLKGKSTLRVFGTVNNPCVFSNYKGIDPEIQGGIDNNMYPRPTTYMIGFNVNF</sequence>
<dbReference type="InterPro" id="IPR037066">
    <property type="entry name" value="Plug_dom_sf"/>
</dbReference>
<evidence type="ECO:0000256" key="2">
    <source>
        <dbReference type="ARBA" id="ARBA00022448"/>
    </source>
</evidence>
<evidence type="ECO:0008006" key="15">
    <source>
        <dbReference type="Google" id="ProtNLM"/>
    </source>
</evidence>
<dbReference type="EMBL" id="JRYR02000001">
    <property type="protein sequence ID" value="OHX65999.1"/>
    <property type="molecule type" value="Genomic_DNA"/>
</dbReference>
<evidence type="ECO:0000256" key="4">
    <source>
        <dbReference type="ARBA" id="ARBA00022692"/>
    </source>
</evidence>
<evidence type="ECO:0000256" key="7">
    <source>
        <dbReference type="ARBA" id="ARBA00023237"/>
    </source>
</evidence>
<keyword evidence="6 8" id="KW-0472">Membrane</keyword>
<dbReference type="AlphaFoldDB" id="A0A1S1YYB0"/>
<dbReference type="RefSeq" id="WP_044218852.1">
    <property type="nucleotide sequence ID" value="NZ_JRYR02000001.1"/>
</dbReference>
<name>A0A1S1YYB0_FLAPC</name>
<proteinExistence type="inferred from homology"/>
<dbReference type="Gene3D" id="2.60.40.1120">
    <property type="entry name" value="Carboxypeptidase-like, regulatory domain"/>
    <property type="match status" value="1"/>
</dbReference>
<dbReference type="Gene3D" id="2.170.130.10">
    <property type="entry name" value="TonB-dependent receptor, plug domain"/>
    <property type="match status" value="1"/>
</dbReference>
<evidence type="ECO:0000256" key="5">
    <source>
        <dbReference type="ARBA" id="ARBA00023077"/>
    </source>
</evidence>